<evidence type="ECO:0000256" key="1">
    <source>
        <dbReference type="SAM" id="Coils"/>
    </source>
</evidence>
<accession>A0A927MHL0</accession>
<evidence type="ECO:0000313" key="4">
    <source>
        <dbReference type="Proteomes" id="UP000658225"/>
    </source>
</evidence>
<dbReference type="Pfam" id="PF09346">
    <property type="entry name" value="SMI1_KNR4"/>
    <property type="match status" value="1"/>
</dbReference>
<dbReference type="InterPro" id="IPR018958">
    <property type="entry name" value="Knr4/Smi1-like_dom"/>
</dbReference>
<dbReference type="InterPro" id="IPR037883">
    <property type="entry name" value="Knr4/Smi1-like_sf"/>
</dbReference>
<keyword evidence="4" id="KW-1185">Reference proteome</keyword>
<reference evidence="3" key="1">
    <citation type="submission" date="2020-10" db="EMBL/GenBank/DDBJ databases">
        <title>Genomic Encyclopedia of Type Strains, Phase IV (KMG-IV): sequencing the most valuable type-strain genomes for metagenomic binning, comparative biology and taxonomic classification.</title>
        <authorList>
            <person name="Goeker M."/>
        </authorList>
    </citation>
    <scope>NUCLEOTIDE SEQUENCE</scope>
    <source>
        <strain evidence="3">DSM 13886</strain>
    </source>
</reference>
<protein>
    <recommendedName>
        <fullName evidence="2">Knr4/Smi1-like domain-containing protein</fullName>
    </recommendedName>
</protein>
<proteinExistence type="predicted"/>
<sequence>MIKEELIEQMINLVSCRTSPEEWSDWWNNHNKQLESYLNQGEYLRLKPRMHGFRWVPILGSQKGAIKYLNDSNILYVKENIYQENYEKELKESIKVNREMEKRQLKKIKAEFPEIFNRYPKFSNSLKCNFDESDFIHVGLNNDKVEEFETTSGIKMPKDIAEFFQTVSAISIEGIRIEFENIYPLEFLDKKYYVLGEFWKEADGDLVLWDTSESNDLTKIYYYAHEQNKIKLLTKSFEDLIEKEFANYNKNL</sequence>
<gene>
    <name evidence="3" type="ORF">H4683_001083</name>
</gene>
<feature type="coiled-coil region" evidence="1">
    <location>
        <begin position="83"/>
        <end position="111"/>
    </location>
</feature>
<dbReference type="Gene3D" id="3.40.1580.10">
    <property type="entry name" value="SMI1/KNR4-like"/>
    <property type="match status" value="1"/>
</dbReference>
<dbReference type="RefSeq" id="WP_192597806.1">
    <property type="nucleotide sequence ID" value="NZ_JADBEL010000004.1"/>
</dbReference>
<feature type="domain" description="Knr4/Smi1-like" evidence="2">
    <location>
        <begin position="140"/>
        <end position="242"/>
    </location>
</feature>
<dbReference type="EMBL" id="JADBEL010000004">
    <property type="protein sequence ID" value="MBE1554008.1"/>
    <property type="molecule type" value="Genomic_DNA"/>
</dbReference>
<dbReference type="AlphaFoldDB" id="A0A927MHL0"/>
<name>A0A927MHL0_9BACL</name>
<evidence type="ECO:0000259" key="2">
    <source>
        <dbReference type="Pfam" id="PF09346"/>
    </source>
</evidence>
<evidence type="ECO:0000313" key="3">
    <source>
        <dbReference type="EMBL" id="MBE1554008.1"/>
    </source>
</evidence>
<dbReference type="Proteomes" id="UP000658225">
    <property type="component" value="Unassembled WGS sequence"/>
</dbReference>
<dbReference type="SUPFAM" id="SSF160631">
    <property type="entry name" value="SMI1/KNR4-like"/>
    <property type="match status" value="1"/>
</dbReference>
<comment type="caution">
    <text evidence="3">The sequence shown here is derived from an EMBL/GenBank/DDBJ whole genome shotgun (WGS) entry which is preliminary data.</text>
</comment>
<keyword evidence="1" id="KW-0175">Coiled coil</keyword>
<organism evidence="3 4">
    <name type="scientific">Sporosarcina limicola</name>
    <dbReference type="NCBI Taxonomy" id="34101"/>
    <lineage>
        <taxon>Bacteria</taxon>
        <taxon>Bacillati</taxon>
        <taxon>Bacillota</taxon>
        <taxon>Bacilli</taxon>
        <taxon>Bacillales</taxon>
        <taxon>Caryophanaceae</taxon>
        <taxon>Sporosarcina</taxon>
    </lineage>
</organism>